<evidence type="ECO:0000313" key="2">
    <source>
        <dbReference type="EMBL" id="QIQ08560.1"/>
    </source>
</evidence>
<evidence type="ECO:0000256" key="1">
    <source>
        <dbReference type="SAM" id="MobiDB-lite"/>
    </source>
</evidence>
<name>A0A6G9HDI2_9VIRU</name>
<proteinExistence type="predicted"/>
<feature type="compositionally biased region" description="Acidic residues" evidence="1">
    <location>
        <begin position="27"/>
        <end position="53"/>
    </location>
</feature>
<reference evidence="2" key="1">
    <citation type="journal article" date="2020" name="MBio">
        <title>A New Family of DNA Viruses Causing Disease in Crustaceans from Diverse Aquatic Biomes.</title>
        <authorList>
            <person name="Subramaniam K."/>
            <person name="Behringer D.C."/>
            <person name="Bojko J."/>
            <person name="Yutin N."/>
            <person name="Clark A.S."/>
            <person name="Bateman K.S."/>
            <person name="van Aerle R."/>
            <person name="Bass D."/>
            <person name="Kerr R.C."/>
            <person name="Koonin E.V."/>
            <person name="Stentiford G.D."/>
            <person name="Waltzek T.B."/>
        </authorList>
    </citation>
    <scope>NUCLEOTIDE SEQUENCE</scope>
</reference>
<protein>
    <submittedName>
        <fullName evidence="2">Uncharacterized protein</fullName>
    </submittedName>
</protein>
<organism evidence="2">
    <name type="scientific">Carcinus maenas virus 1</name>
    <dbReference type="NCBI Taxonomy" id="2704945"/>
    <lineage>
        <taxon>Viruses</taxon>
    </lineage>
</organism>
<gene>
    <name evidence="2" type="primary">ORF54</name>
</gene>
<dbReference type="EMBL" id="MN604015">
    <property type="protein sequence ID" value="QIQ08560.1"/>
    <property type="molecule type" value="Genomic_DNA"/>
</dbReference>
<accession>A0A6G9HDI2</accession>
<sequence length="90" mass="10149">MAIVEGEIPKVVVVDYDEPFSSSLPVVEEEEEEEEEAAAPPPETDDDDDDEEQQQQQQQQQQRSLSETIKNAWASLKNIIQRLFENGSSG</sequence>
<feature type="region of interest" description="Disordered" evidence="1">
    <location>
        <begin position="19"/>
        <end position="68"/>
    </location>
</feature>